<reference evidence="1 2" key="1">
    <citation type="submission" date="2021-03" db="EMBL/GenBank/DDBJ databases">
        <title>Sequencing the genomes of 1000 actinobacteria strains.</title>
        <authorList>
            <person name="Klenk H.-P."/>
        </authorList>
    </citation>
    <scope>NUCLEOTIDE SEQUENCE [LARGE SCALE GENOMIC DNA]</scope>
    <source>
        <strain evidence="1 2">DSM 18824</strain>
    </source>
</reference>
<proteinExistence type="predicted"/>
<accession>A0ABS4UJF6</accession>
<evidence type="ECO:0000313" key="1">
    <source>
        <dbReference type="EMBL" id="MBP2351749.1"/>
    </source>
</evidence>
<protein>
    <submittedName>
        <fullName evidence="1">Uncharacterized protein</fullName>
    </submittedName>
</protein>
<dbReference type="RefSeq" id="WP_209694611.1">
    <property type="nucleotide sequence ID" value="NZ_BAAAVU010000013.1"/>
</dbReference>
<gene>
    <name evidence="1" type="ORF">JOF29_002832</name>
</gene>
<keyword evidence="2" id="KW-1185">Reference proteome</keyword>
<evidence type="ECO:0000313" key="2">
    <source>
        <dbReference type="Proteomes" id="UP000755585"/>
    </source>
</evidence>
<sequence>MGTSEANRFRVTVDDLRRAVDADVRRNWSDRQWMRWLEASAMLRGQSFRNVVLIKLQLPDAVWVEGRQGWQRRGRRVVRGASGIRIVAPTADFDRHAGPVQGHGVATVWDVSQTDGAQIVRSSLGPVVSVRPRNVFAGLAQVAAAAGYSVEQGSLSADMRGGGTDRRRRRIVVPGEFDDPVVALRLAHELAHLRMHKLSRDSGCHGLVRLEAASVAYTLLARFGVVPGGVSTDLIPSVSGMVGRSPAARLVETLGGRVVAVAGRLIDAAERHIPTSEMRLDRAGSKSIDLDAETRQPDLGL</sequence>
<comment type="caution">
    <text evidence="1">The sequence shown here is derived from an EMBL/GenBank/DDBJ whole genome shotgun (WGS) entry which is preliminary data.</text>
</comment>
<dbReference type="Proteomes" id="UP000755585">
    <property type="component" value="Unassembled WGS sequence"/>
</dbReference>
<dbReference type="EMBL" id="JAGINT010000001">
    <property type="protein sequence ID" value="MBP2351749.1"/>
    <property type="molecule type" value="Genomic_DNA"/>
</dbReference>
<organism evidence="1 2">
    <name type="scientific">Kribbella aluminosa</name>
    <dbReference type="NCBI Taxonomy" id="416017"/>
    <lineage>
        <taxon>Bacteria</taxon>
        <taxon>Bacillati</taxon>
        <taxon>Actinomycetota</taxon>
        <taxon>Actinomycetes</taxon>
        <taxon>Propionibacteriales</taxon>
        <taxon>Kribbellaceae</taxon>
        <taxon>Kribbella</taxon>
    </lineage>
</organism>
<name>A0ABS4UJF6_9ACTN</name>